<accession>A0ABU4TJV2</accession>
<reference evidence="1 2" key="1">
    <citation type="submission" date="2023-11" db="EMBL/GenBank/DDBJ databases">
        <title>Lentzea sokolovensis, sp. nov., Lentzea kristufkii, sp. nov., and Lentzea miocenensis, sp. nov., rare actinobacteria from Sokolov Coal Basin, Miocene lacustrine sediment, Czech Republic.</title>
        <authorList>
            <person name="Lara A."/>
            <person name="Kotroba L."/>
            <person name="Nouioui I."/>
            <person name="Neumann-Schaal M."/>
            <person name="Mast Y."/>
            <person name="Chronakova A."/>
        </authorList>
    </citation>
    <scope>NUCLEOTIDE SEQUENCE [LARGE SCALE GENOMIC DNA]</scope>
    <source>
        <strain evidence="1 2">BCCO 10_0798</strain>
    </source>
</reference>
<reference evidence="1 2" key="2">
    <citation type="submission" date="2023-11" db="EMBL/GenBank/DDBJ databases">
        <authorList>
            <person name="Lara A.C."/>
            <person name="Chronakova A."/>
        </authorList>
    </citation>
    <scope>NUCLEOTIDE SEQUENCE [LARGE SCALE GENOMIC DNA]</scope>
    <source>
        <strain evidence="1 2">BCCO 10_0798</strain>
    </source>
</reference>
<evidence type="ECO:0000313" key="1">
    <source>
        <dbReference type="EMBL" id="MDX8048527.1"/>
    </source>
</evidence>
<dbReference type="RefSeq" id="WP_319982644.1">
    <property type="nucleotide sequence ID" value="NZ_JAXAVV010000002.1"/>
</dbReference>
<organism evidence="1 2">
    <name type="scientific">Lentzea kristufekii</name>
    <dbReference type="NCBI Taxonomy" id="3095430"/>
    <lineage>
        <taxon>Bacteria</taxon>
        <taxon>Bacillati</taxon>
        <taxon>Actinomycetota</taxon>
        <taxon>Actinomycetes</taxon>
        <taxon>Pseudonocardiales</taxon>
        <taxon>Pseudonocardiaceae</taxon>
        <taxon>Lentzea</taxon>
    </lineage>
</organism>
<evidence type="ECO:0000313" key="2">
    <source>
        <dbReference type="Proteomes" id="UP001271792"/>
    </source>
</evidence>
<name>A0ABU4TJV2_9PSEU</name>
<dbReference type="Proteomes" id="UP001271792">
    <property type="component" value="Unassembled WGS sequence"/>
</dbReference>
<gene>
    <name evidence="1" type="ORF">SK571_03970</name>
</gene>
<dbReference type="EMBL" id="JAXAVV010000002">
    <property type="protein sequence ID" value="MDX8048527.1"/>
    <property type="molecule type" value="Genomic_DNA"/>
</dbReference>
<keyword evidence="2" id="KW-1185">Reference proteome</keyword>
<sequence length="43" mass="4818">MTFSASTALKHADHCFDLIWGSISAQTARFAILEFLRQAFASR</sequence>
<proteinExistence type="predicted"/>
<comment type="caution">
    <text evidence="1">The sequence shown here is derived from an EMBL/GenBank/DDBJ whole genome shotgun (WGS) entry which is preliminary data.</text>
</comment>
<protein>
    <submittedName>
        <fullName evidence="1">Uncharacterized protein</fullName>
    </submittedName>
</protein>